<protein>
    <recommendedName>
        <fullName evidence="3">C2 domain-containing protein</fullName>
    </recommendedName>
</protein>
<dbReference type="InterPro" id="IPR035892">
    <property type="entry name" value="C2_domain_sf"/>
</dbReference>
<evidence type="ECO:0000313" key="1">
    <source>
        <dbReference type="EMBL" id="CAJ1404783.1"/>
    </source>
</evidence>
<name>A0AA36NJI9_9DINO</name>
<comment type="caution">
    <text evidence="1">The sequence shown here is derived from an EMBL/GenBank/DDBJ whole genome shotgun (WGS) entry which is preliminary data.</text>
</comment>
<evidence type="ECO:0008006" key="3">
    <source>
        <dbReference type="Google" id="ProtNLM"/>
    </source>
</evidence>
<accession>A0AA36NJI9</accession>
<dbReference type="SUPFAM" id="SSF49562">
    <property type="entry name" value="C2 domain (Calcium/lipid-binding domain, CaLB)"/>
    <property type="match status" value="1"/>
</dbReference>
<evidence type="ECO:0000313" key="2">
    <source>
        <dbReference type="Proteomes" id="UP001178507"/>
    </source>
</evidence>
<gene>
    <name evidence="1" type="ORF">EVOR1521_LOCUS27167</name>
</gene>
<dbReference type="Proteomes" id="UP001178507">
    <property type="component" value="Unassembled WGS sequence"/>
</dbReference>
<organism evidence="1 2">
    <name type="scientific">Effrenium voratum</name>
    <dbReference type="NCBI Taxonomy" id="2562239"/>
    <lineage>
        <taxon>Eukaryota</taxon>
        <taxon>Sar</taxon>
        <taxon>Alveolata</taxon>
        <taxon>Dinophyceae</taxon>
        <taxon>Suessiales</taxon>
        <taxon>Symbiodiniaceae</taxon>
        <taxon>Effrenium</taxon>
    </lineage>
</organism>
<dbReference type="EMBL" id="CAUJNA010003556">
    <property type="protein sequence ID" value="CAJ1404783.1"/>
    <property type="molecule type" value="Genomic_DNA"/>
</dbReference>
<reference evidence="1" key="1">
    <citation type="submission" date="2023-08" db="EMBL/GenBank/DDBJ databases">
        <authorList>
            <person name="Chen Y."/>
            <person name="Shah S."/>
            <person name="Dougan E. K."/>
            <person name="Thang M."/>
            <person name="Chan C."/>
        </authorList>
    </citation>
    <scope>NUCLEOTIDE SEQUENCE</scope>
</reference>
<dbReference type="AlphaFoldDB" id="A0AA36NJI9"/>
<keyword evidence="2" id="KW-1185">Reference proteome</keyword>
<proteinExistence type="predicted"/>
<dbReference type="Gene3D" id="2.60.40.150">
    <property type="entry name" value="C2 domain"/>
    <property type="match status" value="1"/>
</dbReference>
<sequence length="51" mass="6050">MTQKTPVINNDLNPIWQERNQFSFNIAHHEADRYLFLEAVGKRGWSNPCYV</sequence>